<accession>A0A1Z5TPJ9</accession>
<evidence type="ECO:0000313" key="2">
    <source>
        <dbReference type="Proteomes" id="UP000194280"/>
    </source>
</evidence>
<gene>
    <name evidence="1" type="ORF">BTJ68_02372</name>
</gene>
<keyword evidence="2" id="KW-1185">Reference proteome</keyword>
<reference evidence="1 2" key="1">
    <citation type="submission" date="2017-01" db="EMBL/GenBank/DDBJ databases">
        <title>The recent genome duplication of the halophilic yeast Hortaea werneckii: insights from long-read sequencing.</title>
        <authorList>
            <person name="Sinha S."/>
            <person name="Flibotte S."/>
            <person name="Neira M."/>
            <person name="Lenassi M."/>
            <person name="Gostincar C."/>
            <person name="Stajich J.E."/>
            <person name="Nislow C.E."/>
        </authorList>
    </citation>
    <scope>NUCLEOTIDE SEQUENCE [LARGE SCALE GENOMIC DNA]</scope>
    <source>
        <strain evidence="1 2">EXF-2000</strain>
    </source>
</reference>
<evidence type="ECO:0000313" key="1">
    <source>
        <dbReference type="EMBL" id="OTA37946.1"/>
    </source>
</evidence>
<dbReference type="OrthoDB" id="3826829at2759"/>
<name>A0A1Z5TPJ9_HORWE</name>
<proteinExistence type="predicted"/>
<dbReference type="AlphaFoldDB" id="A0A1Z5TPJ9"/>
<sequence>MLEEFDSAPLLDDMTVTQLNRSNQLTGNPIKERFGDVLYNFFIIDPEQVNNDLGKAYDSAKAIEVRRGAFDAVLGGLQRRRWRPGTRLSQASIRSRFPRRHSRVLPWKGWPSSETETSFPPRRCCRAILKNVYAVQFSLSEALVLRALEFTHGHGNRVGYEEFRAWMLNQPKQHGEKIFKWLDRCVQVLFHRCGGPTFWPKAGHRARQEVVCDMTHRYPGQITMDNFSTLAEAFAHPQIWRTAKVIELVKEFRALIVYQITQPVGDTFNHATTTAGTGPTEDFLDYPALPMGPSLTDAIFTVIDEPHDVGNAGGKRKSAFSG</sequence>
<dbReference type="InParanoid" id="A0A1Z5TPJ9"/>
<comment type="caution">
    <text evidence="1">The sequence shown here is derived from an EMBL/GenBank/DDBJ whole genome shotgun (WGS) entry which is preliminary data.</text>
</comment>
<organism evidence="1 2">
    <name type="scientific">Hortaea werneckii EXF-2000</name>
    <dbReference type="NCBI Taxonomy" id="1157616"/>
    <lineage>
        <taxon>Eukaryota</taxon>
        <taxon>Fungi</taxon>
        <taxon>Dikarya</taxon>
        <taxon>Ascomycota</taxon>
        <taxon>Pezizomycotina</taxon>
        <taxon>Dothideomycetes</taxon>
        <taxon>Dothideomycetidae</taxon>
        <taxon>Mycosphaerellales</taxon>
        <taxon>Teratosphaeriaceae</taxon>
        <taxon>Hortaea</taxon>
    </lineage>
</organism>
<dbReference type="Proteomes" id="UP000194280">
    <property type="component" value="Unassembled WGS sequence"/>
</dbReference>
<dbReference type="EMBL" id="MUNK01000015">
    <property type="protein sequence ID" value="OTA37946.1"/>
    <property type="molecule type" value="Genomic_DNA"/>
</dbReference>
<protein>
    <submittedName>
        <fullName evidence="1">Uncharacterized protein</fullName>
    </submittedName>
</protein>
<dbReference type="VEuPathDB" id="FungiDB:BTJ68_02372"/>